<organism evidence="2 3">
    <name type="scientific">Caenorhabditis remanei</name>
    <name type="common">Caenorhabditis vulgaris</name>
    <dbReference type="NCBI Taxonomy" id="31234"/>
    <lineage>
        <taxon>Eukaryota</taxon>
        <taxon>Metazoa</taxon>
        <taxon>Ecdysozoa</taxon>
        <taxon>Nematoda</taxon>
        <taxon>Chromadorea</taxon>
        <taxon>Rhabditida</taxon>
        <taxon>Rhabditina</taxon>
        <taxon>Rhabditomorpha</taxon>
        <taxon>Rhabditoidea</taxon>
        <taxon>Rhabditidae</taxon>
        <taxon>Peloderinae</taxon>
        <taxon>Caenorhabditis</taxon>
    </lineage>
</organism>
<dbReference type="RefSeq" id="XP_053579223.1">
    <property type="nucleotide sequence ID" value="XM_053735657.1"/>
</dbReference>
<dbReference type="Proteomes" id="UP000483820">
    <property type="component" value="Chromosome X"/>
</dbReference>
<dbReference type="KEGG" id="crq:GCK72_023968"/>
<comment type="caution">
    <text evidence="2">The sequence shown here is derived from an EMBL/GenBank/DDBJ whole genome shotgun (WGS) entry which is preliminary data.</text>
</comment>
<sequence length="77" mass="9066">MTYFKDEIISDEISVTVARDQNIFRSQQSTLAQSTWSENKSMRKEEEPRPRKDPPQAILLNWNDTKSGRIKEEPRRG</sequence>
<feature type="compositionally biased region" description="Basic and acidic residues" evidence="1">
    <location>
        <begin position="66"/>
        <end position="77"/>
    </location>
</feature>
<feature type="compositionally biased region" description="Polar residues" evidence="1">
    <location>
        <begin position="27"/>
        <end position="39"/>
    </location>
</feature>
<protein>
    <submittedName>
        <fullName evidence="2">Uncharacterized protein</fullName>
    </submittedName>
</protein>
<feature type="region of interest" description="Disordered" evidence="1">
    <location>
        <begin position="27"/>
        <end position="77"/>
    </location>
</feature>
<evidence type="ECO:0000256" key="1">
    <source>
        <dbReference type="SAM" id="MobiDB-lite"/>
    </source>
</evidence>
<feature type="compositionally biased region" description="Basic and acidic residues" evidence="1">
    <location>
        <begin position="40"/>
        <end position="54"/>
    </location>
</feature>
<dbReference type="CTD" id="78777757"/>
<evidence type="ECO:0000313" key="3">
    <source>
        <dbReference type="Proteomes" id="UP000483820"/>
    </source>
</evidence>
<gene>
    <name evidence="2" type="ORF">GCK72_023968</name>
</gene>
<evidence type="ECO:0000313" key="2">
    <source>
        <dbReference type="EMBL" id="KAF1747503.1"/>
    </source>
</evidence>
<dbReference type="EMBL" id="WUAV01000006">
    <property type="protein sequence ID" value="KAF1747503.1"/>
    <property type="molecule type" value="Genomic_DNA"/>
</dbReference>
<name>A0A6A5FY59_CAERE</name>
<dbReference type="GeneID" id="78777757"/>
<reference evidence="2 3" key="1">
    <citation type="submission" date="2019-12" db="EMBL/GenBank/DDBJ databases">
        <title>Chromosome-level assembly of the Caenorhabditis remanei genome.</title>
        <authorList>
            <person name="Teterina A.A."/>
            <person name="Willis J.H."/>
            <person name="Phillips P.C."/>
        </authorList>
    </citation>
    <scope>NUCLEOTIDE SEQUENCE [LARGE SCALE GENOMIC DNA]</scope>
    <source>
        <strain evidence="2 3">PX506</strain>
        <tissue evidence="2">Whole organism</tissue>
    </source>
</reference>
<accession>A0A6A5FY59</accession>
<proteinExistence type="predicted"/>
<dbReference type="AlphaFoldDB" id="A0A6A5FY59"/>